<feature type="transmembrane region" description="Helical" evidence="1">
    <location>
        <begin position="149"/>
        <end position="171"/>
    </location>
</feature>
<keyword evidence="1" id="KW-0472">Membrane</keyword>
<evidence type="ECO:0000313" key="4">
    <source>
        <dbReference type="Proteomes" id="UP000094243"/>
    </source>
</evidence>
<dbReference type="PANTHER" id="PTHR40057:SF1">
    <property type="entry name" value="SLR1162 PROTEIN"/>
    <property type="match status" value="1"/>
</dbReference>
<dbReference type="InterPro" id="IPR011008">
    <property type="entry name" value="Dimeric_a/b-barrel"/>
</dbReference>
<comment type="caution">
    <text evidence="3">The sequence shown here is derived from an EMBL/GenBank/DDBJ whole genome shotgun (WGS) entry which is preliminary data.</text>
</comment>
<organism evidence="3 4">
    <name type="scientific">Mycolicibacterium holsaticum</name>
    <dbReference type="NCBI Taxonomy" id="152142"/>
    <lineage>
        <taxon>Bacteria</taxon>
        <taxon>Bacillati</taxon>
        <taxon>Actinomycetota</taxon>
        <taxon>Actinomycetes</taxon>
        <taxon>Mycobacteriales</taxon>
        <taxon>Mycobacteriaceae</taxon>
        <taxon>Mycolicibacterium</taxon>
    </lineage>
</organism>
<evidence type="ECO:0000313" key="3">
    <source>
        <dbReference type="EMBL" id="ODQ92876.1"/>
    </source>
</evidence>
<keyword evidence="1" id="KW-1133">Transmembrane helix</keyword>
<dbReference type="Proteomes" id="UP000094243">
    <property type="component" value="Unassembled WGS sequence"/>
</dbReference>
<evidence type="ECO:0000259" key="2">
    <source>
        <dbReference type="Pfam" id="PF03992"/>
    </source>
</evidence>
<feature type="transmembrane region" description="Helical" evidence="1">
    <location>
        <begin position="124"/>
        <end position="143"/>
    </location>
</feature>
<dbReference type="OrthoDB" id="1494254at2"/>
<dbReference type="EMBL" id="MIGZ01000088">
    <property type="protein sequence ID" value="ODQ92876.1"/>
    <property type="molecule type" value="Genomic_DNA"/>
</dbReference>
<accession>A0A1E3RSJ1</accession>
<dbReference type="Gene3D" id="3.30.70.100">
    <property type="match status" value="1"/>
</dbReference>
<dbReference type="PANTHER" id="PTHR40057">
    <property type="entry name" value="SLR1162 PROTEIN"/>
    <property type="match status" value="1"/>
</dbReference>
<proteinExistence type="predicted"/>
<dbReference type="InterPro" id="IPR038762">
    <property type="entry name" value="ABM_predict"/>
</dbReference>
<dbReference type="InterPro" id="IPR007138">
    <property type="entry name" value="ABM_dom"/>
</dbReference>
<gene>
    <name evidence="3" type="ORF">BHQ17_15560</name>
</gene>
<keyword evidence="1" id="KW-0812">Transmembrane</keyword>
<dbReference type="Pfam" id="PF03992">
    <property type="entry name" value="ABM"/>
    <property type="match status" value="1"/>
</dbReference>
<protein>
    <recommendedName>
        <fullName evidence="2">ABM domain-containing protein</fullName>
    </recommendedName>
</protein>
<keyword evidence="4" id="KW-1185">Reference proteome</keyword>
<sequence length="193" mass="21171">MSEAADSVATSGPVTVMVARRVHPGKEIEFEDWAEELTRAASEFPGFLGAGLLRPGHVGDDWHVVYRFDAPTSLADWENSPTRTKLLANGEQVMSTANVHRVSGLETWFELPGRTAPAPPRWKMFVVSAAVIFVLQLCLSVLLPPASTGVWLIPRIAVIVIGTTALMTWLVQPRIARLLEGWLYGPRRSASND</sequence>
<name>A0A1E3RSJ1_9MYCO</name>
<evidence type="ECO:0000256" key="1">
    <source>
        <dbReference type="SAM" id="Phobius"/>
    </source>
</evidence>
<dbReference type="RefSeq" id="WP_069406067.1">
    <property type="nucleotide sequence ID" value="NZ_MIGZ01000088.1"/>
</dbReference>
<reference evidence="4" key="1">
    <citation type="submission" date="2016-09" db="EMBL/GenBank/DDBJ databases">
        <authorList>
            <person name="Greninger A.L."/>
            <person name="Jerome K.R."/>
            <person name="Mcnair B."/>
            <person name="Wallis C."/>
            <person name="Fang F."/>
        </authorList>
    </citation>
    <scope>NUCLEOTIDE SEQUENCE [LARGE SCALE GENOMIC DNA]</scope>
    <source>
        <strain evidence="4">M7</strain>
    </source>
</reference>
<feature type="domain" description="ABM" evidence="2">
    <location>
        <begin position="13"/>
        <end position="82"/>
    </location>
</feature>
<dbReference type="AlphaFoldDB" id="A0A1E3RSJ1"/>
<dbReference type="SUPFAM" id="SSF54909">
    <property type="entry name" value="Dimeric alpha+beta barrel"/>
    <property type="match status" value="1"/>
</dbReference>